<evidence type="ECO:0000313" key="4">
    <source>
        <dbReference type="EMBL" id="OMO93653.1"/>
    </source>
</evidence>
<dbReference type="AlphaFoldDB" id="A0A1R3JFP9"/>
<gene>
    <name evidence="4" type="ORF">CCACVL1_06411</name>
</gene>
<name>A0A1R3JFP9_COCAP</name>
<dbReference type="InterPro" id="IPR010683">
    <property type="entry name" value="DUF1262"/>
</dbReference>
<dbReference type="InterPro" id="IPR039976">
    <property type="entry name" value="WIT1/WIT2"/>
</dbReference>
<dbReference type="PANTHER" id="PTHR35705">
    <property type="entry name" value="WPP DOMAIN-INTERACTING TAIL-ANCHORED PROTEIN 1"/>
    <property type="match status" value="1"/>
</dbReference>
<keyword evidence="1" id="KW-0175">Coiled coil</keyword>
<feature type="compositionally biased region" description="Basic and acidic residues" evidence="2">
    <location>
        <begin position="626"/>
        <end position="638"/>
    </location>
</feature>
<organism evidence="4 5">
    <name type="scientific">Corchorus capsularis</name>
    <name type="common">Jute</name>
    <dbReference type="NCBI Taxonomy" id="210143"/>
    <lineage>
        <taxon>Eukaryota</taxon>
        <taxon>Viridiplantae</taxon>
        <taxon>Streptophyta</taxon>
        <taxon>Embryophyta</taxon>
        <taxon>Tracheophyta</taxon>
        <taxon>Spermatophyta</taxon>
        <taxon>Magnoliopsida</taxon>
        <taxon>eudicotyledons</taxon>
        <taxon>Gunneridae</taxon>
        <taxon>Pentapetalae</taxon>
        <taxon>rosids</taxon>
        <taxon>malvids</taxon>
        <taxon>Malvales</taxon>
        <taxon>Malvaceae</taxon>
        <taxon>Grewioideae</taxon>
        <taxon>Apeibeae</taxon>
        <taxon>Corchorus</taxon>
    </lineage>
</organism>
<sequence>MEMNDFNLDCNNMHTGNPEPETVHLHEEASSSGEGIQEMQNTILSRVELNLAYANEKLVNLQVLLMFLLGSDNDPEAMASGNSDISAQFLEKAFVFDLLCGILDSEVREVESFLDTIQVAIVDARHEIYSCRDLGASFHEMEEKLHDSEESMKNCQELVSEVKMQSTKLQHSFSYFRHDNWNDDKAMDIFEHHQLSNFIGKSKVKSTVEQQKHFLRVLEKSLARELDLEKKLSELGQNEEQLKMKLHYTEQVALRMEEAAEVVWGRFLEAENAAEVLMGISKEMVGRLQIVQFNLNNSIHREADLKSKLEGCIEELNAKDIALKKLEISNAENAAKASEVLTLKKKVKLLEEQLKESELQLENANAANETSQEHLHEMEIVIDSLKENIYEAESRAESAEAKVTELTEANMELNEELNLLKANNDNNTKKVTSLEKQLREKEIQLQHSKASSEASQEQQNMLYSAIWDMETLIEDLKSKVSKAENKTETVEEQCIELSETNFELNNELSMLRDKIECLEASLDQANNEKEANAKEINHRTKLLTDMVSQLATERERIQNQLVLLVKENAILVKKLQSKVKIESRDDDGEEISTYKSDSNIDTCTKAFEKVAPSATSVQAGTLQVDEPSKDEYSDRTEDGNSDTITDADTDTCKRLTQLPIPQNKEARIHRHEVSNEIHYAFFIPVLDKPLSSNCYYVLQSRGQNKGKAFKSCKMEDMPTDRFGNSSDYDTSIKPQPADYRDIYQQFKFYPRDWTKDFSGKSVASDGIPPLLLRVFRAGTLTTPNFMLGEARGLDIELRTRLPEFNFPLSCNTSEPVVVGKWYCPFIFIKDGSPEDQVKKSVYYEMTLEQRWEQVFACDNGGNCEDDAAVVIDVKVEREVFRVGGCEKETLPYGSVRVDDGVMWFKSCNREVKIGLSLAIVERMKWEQERFGWTSKEEMQERIKRVEEFGNEEGKIWKKFGCYILVERFVLRRMDGSLAFTYDFKHTHQIRSKWE</sequence>
<dbReference type="Gene3D" id="1.20.5.170">
    <property type="match status" value="1"/>
</dbReference>
<feature type="coiled-coil region" evidence="1">
    <location>
        <begin position="340"/>
        <end position="567"/>
    </location>
</feature>
<proteinExistence type="predicted"/>
<evidence type="ECO:0000256" key="2">
    <source>
        <dbReference type="SAM" id="MobiDB-lite"/>
    </source>
</evidence>
<dbReference type="Pfam" id="PF26581">
    <property type="entry name" value="WIT1_2_N"/>
    <property type="match status" value="1"/>
</dbReference>
<dbReference type="OrthoDB" id="1936068at2759"/>
<dbReference type="STRING" id="210143.A0A1R3JFP9"/>
<dbReference type="PANTHER" id="PTHR35705:SF2">
    <property type="entry name" value="WPP DOMAIN-INTERACTING TAIL-ANCHORED PROTEIN 2"/>
    <property type="match status" value="1"/>
</dbReference>
<reference evidence="4 5" key="1">
    <citation type="submission" date="2013-09" db="EMBL/GenBank/DDBJ databases">
        <title>Corchorus capsularis genome sequencing.</title>
        <authorList>
            <person name="Alam M."/>
            <person name="Haque M.S."/>
            <person name="Islam M.S."/>
            <person name="Emdad E.M."/>
            <person name="Islam M.M."/>
            <person name="Ahmed B."/>
            <person name="Halim A."/>
            <person name="Hossen Q.M.M."/>
            <person name="Hossain M.Z."/>
            <person name="Ahmed R."/>
            <person name="Khan M.M."/>
            <person name="Islam R."/>
            <person name="Rashid M.M."/>
            <person name="Khan S.A."/>
            <person name="Rahman M.S."/>
            <person name="Alam M."/>
        </authorList>
    </citation>
    <scope>NUCLEOTIDE SEQUENCE [LARGE SCALE GENOMIC DNA]</scope>
    <source>
        <strain evidence="5">cv. CVL-1</strain>
        <tissue evidence="4">Whole seedling</tissue>
    </source>
</reference>
<evidence type="ECO:0000259" key="3">
    <source>
        <dbReference type="Pfam" id="PF26581"/>
    </source>
</evidence>
<comment type="caution">
    <text evidence="4">The sequence shown here is derived from an EMBL/GenBank/DDBJ whole genome shotgun (WGS) entry which is preliminary data.</text>
</comment>
<feature type="domain" description="WIT1/2 N-terminal helical bundle" evidence="3">
    <location>
        <begin position="39"/>
        <end position="176"/>
    </location>
</feature>
<dbReference type="InterPro" id="IPR058610">
    <property type="entry name" value="WIT1_2_N"/>
</dbReference>
<accession>A0A1R3JFP9</accession>
<feature type="region of interest" description="Disordered" evidence="2">
    <location>
        <begin position="616"/>
        <end position="649"/>
    </location>
</feature>
<dbReference type="Pfam" id="PF06880">
    <property type="entry name" value="DUF1262"/>
    <property type="match status" value="1"/>
</dbReference>
<feature type="region of interest" description="Disordered" evidence="2">
    <location>
        <begin position="14"/>
        <end position="34"/>
    </location>
</feature>
<keyword evidence="5" id="KW-1185">Reference proteome</keyword>
<dbReference type="EMBL" id="AWWV01008063">
    <property type="protein sequence ID" value="OMO93653.1"/>
    <property type="molecule type" value="Genomic_DNA"/>
</dbReference>
<dbReference type="SUPFAM" id="SSF57997">
    <property type="entry name" value="Tropomyosin"/>
    <property type="match status" value="1"/>
</dbReference>
<protein>
    <recommendedName>
        <fullName evidence="3">WIT1/2 N-terminal helical bundle domain-containing protein</fullName>
    </recommendedName>
</protein>
<evidence type="ECO:0000256" key="1">
    <source>
        <dbReference type="SAM" id="Coils"/>
    </source>
</evidence>
<dbReference type="Proteomes" id="UP000188268">
    <property type="component" value="Unassembled WGS sequence"/>
</dbReference>
<evidence type="ECO:0000313" key="5">
    <source>
        <dbReference type="Proteomes" id="UP000188268"/>
    </source>
</evidence>
<dbReference type="Gramene" id="OMO93653">
    <property type="protein sequence ID" value="OMO93653"/>
    <property type="gene ID" value="CCACVL1_06411"/>
</dbReference>